<feature type="region of interest" description="Disordered" evidence="1">
    <location>
        <begin position="589"/>
        <end position="612"/>
    </location>
</feature>
<feature type="region of interest" description="Disordered" evidence="1">
    <location>
        <begin position="662"/>
        <end position="684"/>
    </location>
</feature>
<dbReference type="OrthoDB" id="3437384at2759"/>
<feature type="region of interest" description="Disordered" evidence="1">
    <location>
        <begin position="73"/>
        <end position="104"/>
    </location>
</feature>
<evidence type="ECO:0000313" key="4">
    <source>
        <dbReference type="Proteomes" id="UP000824998"/>
    </source>
</evidence>
<gene>
    <name evidence="3" type="ORF">BJ875DRAFT_491434</name>
</gene>
<organism evidence="3 4">
    <name type="scientific">Amylocarpus encephaloides</name>
    <dbReference type="NCBI Taxonomy" id="45428"/>
    <lineage>
        <taxon>Eukaryota</taxon>
        <taxon>Fungi</taxon>
        <taxon>Dikarya</taxon>
        <taxon>Ascomycota</taxon>
        <taxon>Pezizomycotina</taxon>
        <taxon>Leotiomycetes</taxon>
        <taxon>Helotiales</taxon>
        <taxon>Helotiales incertae sedis</taxon>
        <taxon>Amylocarpus</taxon>
    </lineage>
</organism>
<evidence type="ECO:0000256" key="2">
    <source>
        <dbReference type="SAM" id="Phobius"/>
    </source>
</evidence>
<proteinExistence type="predicted"/>
<name>A0A9P7YTY3_9HELO</name>
<dbReference type="Proteomes" id="UP000824998">
    <property type="component" value="Unassembled WGS sequence"/>
</dbReference>
<keyword evidence="2" id="KW-1133">Transmembrane helix</keyword>
<feature type="compositionally biased region" description="Polar residues" evidence="1">
    <location>
        <begin position="432"/>
        <end position="458"/>
    </location>
</feature>
<dbReference type="AlphaFoldDB" id="A0A9P7YTY3"/>
<keyword evidence="2" id="KW-0472">Membrane</keyword>
<dbReference type="EMBL" id="MU251357">
    <property type="protein sequence ID" value="KAG9239591.1"/>
    <property type="molecule type" value="Genomic_DNA"/>
</dbReference>
<evidence type="ECO:0000313" key="3">
    <source>
        <dbReference type="EMBL" id="KAG9239591.1"/>
    </source>
</evidence>
<feature type="region of interest" description="Disordered" evidence="1">
    <location>
        <begin position="157"/>
        <end position="211"/>
    </location>
</feature>
<sequence length="990" mass="109882">MTSSVDVLPASYFLLALDFSPVTIFLPAGFPSFCILLFFRSPSYTLKCDSSPCLLLLLPYPARWVQHFSAMPSREGKNSANCCTSRDPPSPDGDPPRPTVSPMKVPHQVTKDIVSSGSTGSTGATAELAELSPIFEEDKEPCSETTPASLTALLMSDKSENDEESTPVKPRKSTSTLSAVKQKLKKHLSRESNPVKRRSMSSVGTSEEEVERRAELRRIRHKRIQDELSNEASYDDDAKTLSSIADADTILGATIRTSWVPGDALPLPRVLSPSLSCTTFLIPEMPHLGEQSEMGETTVAQDNGSHIDIYQQDSTPKNKFRGFCRPNGTILRRHSSPILQEGEGSSFHQQADETQLDNTMLQMPLAPVLQPKRLPSIPEPPISSWRLSFTLQNRRERLWKLNQEHKAPTPKRLEEPASHPSLRRWLDGKGLRSTSNLTTNRQDCSTTESLPSNSNGSSDLRGVDGGVGRHLSTVHLHEMGIAQRLASRTLTASPSSPEFNGWGSHRRGDSSLSNASCFLNTERGKYLRATSESMALSEQIPRSWERIIPEKGSSLYSSTANSIILLSPESSRFNLTSILTGGKVKSVNEEGTEKEIPHSERGLSISTTASDCSPHHHPLTRLFRKPTFDDSSVVVSETDSFREREAELSVVKARFASAEAQRSPSTPVSSKFREEFDMEPERSDSPIVRRASKFAKLAKTFAIKTYDDQPVAESLDIHMPVFIPSEIEKSTIPAGEVLGSVWSGGLRKRSAAKRDRKASDEPKTNFGGLGLMKKKRKNKVEINDHEGAAEECLERFDEPTCYLRERKHQQYHYEGDEHPSHADDTRKKNIVKEVHRVIKEEIKKYENKDEDPEVEDTFGCRSGLNPPLKLDFPELKILLMEVRTAAHQEKGVIEQTGEANRLQKHSNANMGTVDGSMDEEAAGRSVSISDPKFYQDCLIHKSKKDAARSPSKKGKYRTWSGKDWDAYRSLSSSSFGSGYGSGGGDERRSV</sequence>
<feature type="compositionally biased region" description="Basic and acidic residues" evidence="1">
    <location>
        <begin position="402"/>
        <end position="417"/>
    </location>
</feature>
<evidence type="ECO:0000256" key="1">
    <source>
        <dbReference type="SAM" id="MobiDB-lite"/>
    </source>
</evidence>
<feature type="region of interest" description="Disordered" evidence="1">
    <location>
        <begin position="967"/>
        <end position="990"/>
    </location>
</feature>
<reference evidence="3" key="1">
    <citation type="journal article" date="2021" name="IMA Fungus">
        <title>Genomic characterization of three marine fungi, including Emericellopsis atlantica sp. nov. with signatures of a generalist lifestyle and marine biomass degradation.</title>
        <authorList>
            <person name="Hagestad O.C."/>
            <person name="Hou L."/>
            <person name="Andersen J.H."/>
            <person name="Hansen E.H."/>
            <person name="Altermark B."/>
            <person name="Li C."/>
            <person name="Kuhnert E."/>
            <person name="Cox R.J."/>
            <person name="Crous P.W."/>
            <person name="Spatafora J.W."/>
            <person name="Lail K."/>
            <person name="Amirebrahimi M."/>
            <person name="Lipzen A."/>
            <person name="Pangilinan J."/>
            <person name="Andreopoulos W."/>
            <person name="Hayes R.D."/>
            <person name="Ng V."/>
            <person name="Grigoriev I.V."/>
            <person name="Jackson S.A."/>
            <person name="Sutton T.D.S."/>
            <person name="Dobson A.D.W."/>
            <person name="Rama T."/>
        </authorList>
    </citation>
    <scope>NUCLEOTIDE SEQUENCE</scope>
    <source>
        <strain evidence="3">TRa018bII</strain>
    </source>
</reference>
<feature type="compositionally biased region" description="Pro residues" evidence="1">
    <location>
        <begin position="88"/>
        <end position="99"/>
    </location>
</feature>
<feature type="region of interest" description="Disordered" evidence="1">
    <location>
        <begin position="402"/>
        <end position="464"/>
    </location>
</feature>
<feature type="region of interest" description="Disordered" evidence="1">
    <location>
        <begin position="895"/>
        <end position="925"/>
    </location>
</feature>
<feature type="compositionally biased region" description="Basic and acidic residues" evidence="1">
    <location>
        <begin position="589"/>
        <end position="601"/>
    </location>
</feature>
<feature type="transmembrane region" description="Helical" evidence="2">
    <location>
        <begin position="12"/>
        <end position="39"/>
    </location>
</feature>
<accession>A0A9P7YTY3</accession>
<feature type="region of interest" description="Disordered" evidence="1">
    <location>
        <begin position="749"/>
        <end position="769"/>
    </location>
</feature>
<keyword evidence="4" id="KW-1185">Reference proteome</keyword>
<keyword evidence="2" id="KW-0812">Transmembrane</keyword>
<protein>
    <submittedName>
        <fullName evidence="3">Uncharacterized protein</fullName>
    </submittedName>
</protein>
<comment type="caution">
    <text evidence="3">The sequence shown here is derived from an EMBL/GenBank/DDBJ whole genome shotgun (WGS) entry which is preliminary data.</text>
</comment>
<feature type="compositionally biased region" description="Basic and acidic residues" evidence="1">
    <location>
        <begin position="671"/>
        <end position="684"/>
    </location>
</feature>